<dbReference type="Proteomes" id="UP000267821">
    <property type="component" value="Unassembled WGS sequence"/>
</dbReference>
<accession>A0A3N4LE28</accession>
<sequence length="159" mass="17408">MAINNVRSTPMSISKMTTNTQRTPKLSPSEVYLTGMLLTPEGGVALASALHLNDIRNMLIVSKAITRALKWFTKGSPLVYLAPWTCGGGNSIRESCYCCGIRVCNACVSFMFVPVGAGVELVPGTGVRRRLCGTCKKLTLVELRRRRIERVGPDPVSYW</sequence>
<reference evidence="1 2" key="1">
    <citation type="journal article" date="2018" name="Nat. Ecol. Evol.">
        <title>Pezizomycetes genomes reveal the molecular basis of ectomycorrhizal truffle lifestyle.</title>
        <authorList>
            <person name="Murat C."/>
            <person name="Payen T."/>
            <person name="Noel B."/>
            <person name="Kuo A."/>
            <person name="Morin E."/>
            <person name="Chen J."/>
            <person name="Kohler A."/>
            <person name="Krizsan K."/>
            <person name="Balestrini R."/>
            <person name="Da Silva C."/>
            <person name="Montanini B."/>
            <person name="Hainaut M."/>
            <person name="Levati E."/>
            <person name="Barry K.W."/>
            <person name="Belfiori B."/>
            <person name="Cichocki N."/>
            <person name="Clum A."/>
            <person name="Dockter R.B."/>
            <person name="Fauchery L."/>
            <person name="Guy J."/>
            <person name="Iotti M."/>
            <person name="Le Tacon F."/>
            <person name="Lindquist E.A."/>
            <person name="Lipzen A."/>
            <person name="Malagnac F."/>
            <person name="Mello A."/>
            <person name="Molinier V."/>
            <person name="Miyauchi S."/>
            <person name="Poulain J."/>
            <person name="Riccioni C."/>
            <person name="Rubini A."/>
            <person name="Sitrit Y."/>
            <person name="Splivallo R."/>
            <person name="Traeger S."/>
            <person name="Wang M."/>
            <person name="Zifcakova L."/>
            <person name="Wipf D."/>
            <person name="Zambonelli A."/>
            <person name="Paolocci F."/>
            <person name="Nowrousian M."/>
            <person name="Ottonello S."/>
            <person name="Baldrian P."/>
            <person name="Spatafora J.W."/>
            <person name="Henrissat B."/>
            <person name="Nagy L.G."/>
            <person name="Aury J.M."/>
            <person name="Wincker P."/>
            <person name="Grigoriev I.V."/>
            <person name="Bonfante P."/>
            <person name="Martin F.M."/>
        </authorList>
    </citation>
    <scope>NUCLEOTIDE SEQUENCE [LARGE SCALE GENOMIC DNA]</scope>
    <source>
        <strain evidence="1 2">ATCC MYA-4762</strain>
    </source>
</reference>
<keyword evidence="2" id="KW-1185">Reference proteome</keyword>
<name>A0A3N4LE28_9PEZI</name>
<dbReference type="InParanoid" id="A0A3N4LE28"/>
<protein>
    <submittedName>
        <fullName evidence="1">Uncharacterized protein</fullName>
    </submittedName>
</protein>
<dbReference type="AlphaFoldDB" id="A0A3N4LE28"/>
<evidence type="ECO:0000313" key="1">
    <source>
        <dbReference type="EMBL" id="RPB21147.1"/>
    </source>
</evidence>
<organism evidence="1 2">
    <name type="scientific">Terfezia boudieri ATCC MYA-4762</name>
    <dbReference type="NCBI Taxonomy" id="1051890"/>
    <lineage>
        <taxon>Eukaryota</taxon>
        <taxon>Fungi</taxon>
        <taxon>Dikarya</taxon>
        <taxon>Ascomycota</taxon>
        <taxon>Pezizomycotina</taxon>
        <taxon>Pezizomycetes</taxon>
        <taxon>Pezizales</taxon>
        <taxon>Pezizaceae</taxon>
        <taxon>Terfezia</taxon>
    </lineage>
</organism>
<evidence type="ECO:0000313" key="2">
    <source>
        <dbReference type="Proteomes" id="UP000267821"/>
    </source>
</evidence>
<dbReference type="SUPFAM" id="SSF57903">
    <property type="entry name" value="FYVE/PHD zinc finger"/>
    <property type="match status" value="1"/>
</dbReference>
<dbReference type="OrthoDB" id="10290431at2759"/>
<dbReference type="EMBL" id="ML121563">
    <property type="protein sequence ID" value="RPB21147.1"/>
    <property type="molecule type" value="Genomic_DNA"/>
</dbReference>
<dbReference type="InterPro" id="IPR011011">
    <property type="entry name" value="Znf_FYVE_PHD"/>
</dbReference>
<proteinExistence type="predicted"/>
<gene>
    <name evidence="1" type="ORF">L211DRAFT_840986</name>
</gene>